<dbReference type="AlphaFoldDB" id="A0A2G6Q502"/>
<dbReference type="NCBIfam" id="TIGR01784">
    <property type="entry name" value="T_den_put_tspse"/>
    <property type="match status" value="1"/>
</dbReference>
<keyword evidence="2" id="KW-1185">Reference proteome</keyword>
<evidence type="ECO:0008006" key="3">
    <source>
        <dbReference type="Google" id="ProtNLM"/>
    </source>
</evidence>
<comment type="caution">
    <text evidence="1">The sequence shown here is derived from an EMBL/GenBank/DDBJ whole genome shotgun (WGS) entry which is preliminary data.</text>
</comment>
<evidence type="ECO:0000313" key="2">
    <source>
        <dbReference type="Proteomes" id="UP000228484"/>
    </source>
</evidence>
<proteinExistence type="predicted"/>
<reference evidence="1 2" key="1">
    <citation type="submission" date="2017-09" db="EMBL/GenBank/DDBJ databases">
        <title>Biocontrol bacteria screening and application from spent mushroom substrate.</title>
        <authorList>
            <person name="Sun X."/>
        </authorList>
    </citation>
    <scope>NUCLEOTIDE SEQUENCE [LARGE SCALE GENOMIC DNA]</scope>
    <source>
        <strain evidence="1 2">100374</strain>
    </source>
</reference>
<sequence>MEKEAIFKQEIEDWERLRSNKDFQRYYEAREKEIKDRISEIETAEEKGAKEAKIQLIQNMIKVGLPIEKVAEAAELSIEEVTVILKSK</sequence>
<dbReference type="EMBL" id="NWUW01000060">
    <property type="protein sequence ID" value="PIE91893.1"/>
    <property type="molecule type" value="Genomic_DNA"/>
</dbReference>
<evidence type="ECO:0000313" key="1">
    <source>
        <dbReference type="EMBL" id="PIE91893.1"/>
    </source>
</evidence>
<protein>
    <recommendedName>
        <fullName evidence="3">Rpn family recombination-promoting nuclease/putative transposase</fullName>
    </recommendedName>
</protein>
<dbReference type="Proteomes" id="UP000228484">
    <property type="component" value="Unassembled WGS sequence"/>
</dbReference>
<dbReference type="InterPro" id="IPR010106">
    <property type="entry name" value="RpnA"/>
</dbReference>
<name>A0A2G6Q502_9BACI</name>
<accession>A0A2G6Q502</accession>
<dbReference type="RefSeq" id="WP_099686687.1">
    <property type="nucleotide sequence ID" value="NZ_NWUW01000060.1"/>
</dbReference>
<gene>
    <name evidence="1" type="ORF">CO726_29575</name>
</gene>
<organism evidence="1 2">
    <name type="scientific">Bacillus fungorum</name>
    <dbReference type="NCBI Taxonomy" id="2039284"/>
    <lineage>
        <taxon>Bacteria</taxon>
        <taxon>Bacillati</taxon>
        <taxon>Bacillota</taxon>
        <taxon>Bacilli</taxon>
        <taxon>Bacillales</taxon>
        <taxon>Bacillaceae</taxon>
        <taxon>Bacillus</taxon>
    </lineage>
</organism>